<dbReference type="Gene3D" id="3.40.50.1240">
    <property type="entry name" value="Phosphoglycerate mutase-like"/>
    <property type="match status" value="1"/>
</dbReference>
<keyword evidence="3" id="KW-1185">Reference proteome</keyword>
<dbReference type="CDD" id="cd07067">
    <property type="entry name" value="HP_PGM_like"/>
    <property type="match status" value="1"/>
</dbReference>
<name>A0ABW2C772_9PSEU</name>
<dbReference type="Pfam" id="PF00300">
    <property type="entry name" value="His_Phos_1"/>
    <property type="match status" value="1"/>
</dbReference>
<proteinExistence type="predicted"/>
<organism evidence="2 3">
    <name type="scientific">Haloechinothrix salitolerans</name>
    <dbReference type="NCBI Taxonomy" id="926830"/>
    <lineage>
        <taxon>Bacteria</taxon>
        <taxon>Bacillati</taxon>
        <taxon>Actinomycetota</taxon>
        <taxon>Actinomycetes</taxon>
        <taxon>Pseudonocardiales</taxon>
        <taxon>Pseudonocardiaceae</taxon>
        <taxon>Haloechinothrix</taxon>
    </lineage>
</organism>
<dbReference type="InterPro" id="IPR029033">
    <property type="entry name" value="His_PPase_superfam"/>
</dbReference>
<dbReference type="PANTHER" id="PTHR20935:SF0">
    <property type="entry name" value="SERINE_THREONINE-PROTEIN PHOSPHATASE PGAM5, MITOCHONDRIAL"/>
    <property type="match status" value="1"/>
</dbReference>
<dbReference type="Proteomes" id="UP001596337">
    <property type="component" value="Unassembled WGS sequence"/>
</dbReference>
<sequence length="213" mass="22853">MGAIYLVRHGQASFGSADYDQLSDVGAEQSKVVGNELRRRGVEFTEVRCGTMVRQHDTASAAGFDAVADERWNEYDFIDVLRGHGAELPEPVDPRGFQAALDEALLAWIAAADGSACMEPWTSFADRVNSAFDELAEGLPKGGSALVFTSGGVIGALAARAIGDQPGRFTALHRVTCNAGITKLVTGRSGLTLLAFNEHAHFEAEHRSLLTYR</sequence>
<protein>
    <submittedName>
        <fullName evidence="2">Histidine phosphatase family protein</fullName>
    </submittedName>
</protein>
<dbReference type="PANTHER" id="PTHR20935">
    <property type="entry name" value="PHOSPHOGLYCERATE MUTASE-RELATED"/>
    <property type="match status" value="1"/>
</dbReference>
<accession>A0ABW2C772</accession>
<dbReference type="InterPro" id="IPR051021">
    <property type="entry name" value="Mito_Ser/Thr_phosphatase"/>
</dbReference>
<keyword evidence="1" id="KW-0378">Hydrolase</keyword>
<reference evidence="3" key="1">
    <citation type="journal article" date="2019" name="Int. J. Syst. Evol. Microbiol.">
        <title>The Global Catalogue of Microorganisms (GCM) 10K type strain sequencing project: providing services to taxonomists for standard genome sequencing and annotation.</title>
        <authorList>
            <consortium name="The Broad Institute Genomics Platform"/>
            <consortium name="The Broad Institute Genome Sequencing Center for Infectious Disease"/>
            <person name="Wu L."/>
            <person name="Ma J."/>
        </authorList>
    </citation>
    <scope>NUCLEOTIDE SEQUENCE [LARGE SCALE GENOMIC DNA]</scope>
    <source>
        <strain evidence="3">KCTC 32255</strain>
    </source>
</reference>
<gene>
    <name evidence="2" type="ORF">ACFQGD_24810</name>
</gene>
<dbReference type="InterPro" id="IPR013078">
    <property type="entry name" value="His_Pase_superF_clade-1"/>
</dbReference>
<dbReference type="RefSeq" id="WP_345395305.1">
    <property type="nucleotide sequence ID" value="NZ_BAABLA010000023.1"/>
</dbReference>
<dbReference type="EMBL" id="JBHSXX010000001">
    <property type="protein sequence ID" value="MFC6870363.1"/>
    <property type="molecule type" value="Genomic_DNA"/>
</dbReference>
<evidence type="ECO:0000313" key="2">
    <source>
        <dbReference type="EMBL" id="MFC6870363.1"/>
    </source>
</evidence>
<evidence type="ECO:0000313" key="3">
    <source>
        <dbReference type="Proteomes" id="UP001596337"/>
    </source>
</evidence>
<dbReference type="SMART" id="SM00855">
    <property type="entry name" value="PGAM"/>
    <property type="match status" value="1"/>
</dbReference>
<evidence type="ECO:0000256" key="1">
    <source>
        <dbReference type="ARBA" id="ARBA00022801"/>
    </source>
</evidence>
<dbReference type="SUPFAM" id="SSF53254">
    <property type="entry name" value="Phosphoglycerate mutase-like"/>
    <property type="match status" value="1"/>
</dbReference>
<comment type="caution">
    <text evidence="2">The sequence shown here is derived from an EMBL/GenBank/DDBJ whole genome shotgun (WGS) entry which is preliminary data.</text>
</comment>